<dbReference type="OrthoDB" id="3335918at2759"/>
<organism evidence="1 2">
    <name type="scientific">Peltaster fructicola</name>
    <dbReference type="NCBI Taxonomy" id="286661"/>
    <lineage>
        <taxon>Eukaryota</taxon>
        <taxon>Fungi</taxon>
        <taxon>Dikarya</taxon>
        <taxon>Ascomycota</taxon>
        <taxon>Pezizomycotina</taxon>
        <taxon>Dothideomycetes</taxon>
        <taxon>Dothideomycetes incertae sedis</taxon>
        <taxon>Peltaster</taxon>
    </lineage>
</organism>
<dbReference type="EMBL" id="CP051140">
    <property type="protein sequence ID" value="QIW97348.1"/>
    <property type="molecule type" value="Genomic_DNA"/>
</dbReference>
<evidence type="ECO:0000313" key="1">
    <source>
        <dbReference type="EMBL" id="QIW97348.1"/>
    </source>
</evidence>
<dbReference type="Pfam" id="PF04402">
    <property type="entry name" value="SIMPL"/>
    <property type="match status" value="1"/>
</dbReference>
<dbReference type="AlphaFoldDB" id="A0A6H0XRU5"/>
<dbReference type="Proteomes" id="UP000503462">
    <property type="component" value="Chromosome 2"/>
</dbReference>
<dbReference type="InterPro" id="IPR007497">
    <property type="entry name" value="SIMPL/DUF541"/>
</dbReference>
<name>A0A6H0XRU5_9PEZI</name>
<protein>
    <submittedName>
        <fullName evidence="1">Uncharacterized protein</fullName>
    </submittedName>
</protein>
<evidence type="ECO:0000313" key="2">
    <source>
        <dbReference type="Proteomes" id="UP000503462"/>
    </source>
</evidence>
<sequence length="233" mass="25508">MPSFTLRLTGNATIIALAEQADLRIASSSQGPGKQLVSEEVLTTARYIEDMLQRVQAQNPETSPAHWSQTSLSMQDWIEHVPLHLAQGQDIVVDHCEILGPTWVLSEASEERYKSQLRIKAAKDARTKAVDYCQVTCPGHNEVVIVPTEMGSENVAGGLFSAANRFCQPQSTSFNVPQVRPALSSAKKETHPSYTPQETKMTLSADFVFTVETNGFKLSSMLNETGQSLGIVT</sequence>
<proteinExistence type="predicted"/>
<accession>A0A6H0XRU5</accession>
<reference evidence="1 2" key="1">
    <citation type="journal article" date="2016" name="Sci. Rep.">
        <title>Peltaster fructicola genome reveals evolution from an invasive phytopathogen to an ectophytic parasite.</title>
        <authorList>
            <person name="Xu C."/>
            <person name="Chen H."/>
            <person name="Gleason M.L."/>
            <person name="Xu J.R."/>
            <person name="Liu H."/>
            <person name="Zhang R."/>
            <person name="Sun G."/>
        </authorList>
    </citation>
    <scope>NUCLEOTIDE SEQUENCE [LARGE SCALE GENOMIC DNA]</scope>
    <source>
        <strain evidence="1 2">LNHT1506</strain>
    </source>
</reference>
<gene>
    <name evidence="1" type="ORF">AMS68_002866</name>
</gene>
<keyword evidence="2" id="KW-1185">Reference proteome</keyword>